<keyword evidence="2" id="KW-0547">Nucleotide-binding</keyword>
<keyword evidence="3 8" id="KW-0418">Kinase</keyword>
<accession>A0ABS5YSH7</accession>
<dbReference type="Pfam" id="PF00069">
    <property type="entry name" value="Pkinase"/>
    <property type="match status" value="1"/>
</dbReference>
<feature type="transmembrane region" description="Helical" evidence="6">
    <location>
        <begin position="720"/>
        <end position="748"/>
    </location>
</feature>
<keyword evidence="6" id="KW-1133">Transmembrane helix</keyword>
<proteinExistence type="predicted"/>
<feature type="transmembrane region" description="Helical" evidence="6">
    <location>
        <begin position="834"/>
        <end position="852"/>
    </location>
</feature>
<keyword evidence="4" id="KW-0067">ATP-binding</keyword>
<feature type="transmembrane region" description="Helical" evidence="6">
    <location>
        <begin position="1116"/>
        <end position="1137"/>
    </location>
</feature>
<evidence type="ECO:0000259" key="7">
    <source>
        <dbReference type="PROSITE" id="PS50011"/>
    </source>
</evidence>
<organism evidence="8 9">
    <name type="scientific">Paractinoplanes bogorensis</name>
    <dbReference type="NCBI Taxonomy" id="1610840"/>
    <lineage>
        <taxon>Bacteria</taxon>
        <taxon>Bacillati</taxon>
        <taxon>Actinomycetota</taxon>
        <taxon>Actinomycetes</taxon>
        <taxon>Micromonosporales</taxon>
        <taxon>Micromonosporaceae</taxon>
        <taxon>Paractinoplanes</taxon>
    </lineage>
</organism>
<evidence type="ECO:0000256" key="1">
    <source>
        <dbReference type="ARBA" id="ARBA00022679"/>
    </source>
</evidence>
<evidence type="ECO:0000256" key="3">
    <source>
        <dbReference type="ARBA" id="ARBA00022777"/>
    </source>
</evidence>
<dbReference type="GO" id="GO:0016301">
    <property type="term" value="F:kinase activity"/>
    <property type="evidence" value="ECO:0007669"/>
    <property type="project" value="UniProtKB-KW"/>
</dbReference>
<gene>
    <name evidence="8" type="ORF">KOI35_23190</name>
</gene>
<feature type="transmembrane region" description="Helical" evidence="6">
    <location>
        <begin position="1047"/>
        <end position="1070"/>
    </location>
</feature>
<dbReference type="Gene3D" id="1.10.510.10">
    <property type="entry name" value="Transferase(Phosphotransferase) domain 1"/>
    <property type="match status" value="1"/>
</dbReference>
<dbReference type="Gene3D" id="3.30.200.20">
    <property type="entry name" value="Phosphorylase Kinase, domain 1"/>
    <property type="match status" value="1"/>
</dbReference>
<feature type="transmembrane region" description="Helical" evidence="6">
    <location>
        <begin position="1091"/>
        <end position="1110"/>
    </location>
</feature>
<dbReference type="EMBL" id="JAHKKG010000007">
    <property type="protein sequence ID" value="MBU2666414.1"/>
    <property type="molecule type" value="Genomic_DNA"/>
</dbReference>
<feature type="compositionally biased region" description="Acidic residues" evidence="5">
    <location>
        <begin position="1"/>
        <end position="16"/>
    </location>
</feature>
<dbReference type="PANTHER" id="PTHR43289:SF34">
    <property type="entry name" value="SERINE_THREONINE-PROTEIN KINASE YBDM-RELATED"/>
    <property type="match status" value="1"/>
</dbReference>
<protein>
    <submittedName>
        <fullName evidence="8">Protein kinase</fullName>
    </submittedName>
</protein>
<keyword evidence="9" id="KW-1185">Reference proteome</keyword>
<dbReference type="InterPro" id="IPR000719">
    <property type="entry name" value="Prot_kinase_dom"/>
</dbReference>
<dbReference type="PANTHER" id="PTHR43289">
    <property type="entry name" value="MITOGEN-ACTIVATED PROTEIN KINASE KINASE KINASE 20-RELATED"/>
    <property type="match status" value="1"/>
</dbReference>
<dbReference type="PROSITE" id="PS00109">
    <property type="entry name" value="PROTEIN_KINASE_TYR"/>
    <property type="match status" value="1"/>
</dbReference>
<evidence type="ECO:0000313" key="8">
    <source>
        <dbReference type="EMBL" id="MBU2666414.1"/>
    </source>
</evidence>
<feature type="transmembrane region" description="Helical" evidence="6">
    <location>
        <begin position="985"/>
        <end position="1004"/>
    </location>
</feature>
<evidence type="ECO:0000313" key="9">
    <source>
        <dbReference type="Proteomes" id="UP001519654"/>
    </source>
</evidence>
<feature type="transmembrane region" description="Helical" evidence="6">
    <location>
        <begin position="1158"/>
        <end position="1176"/>
    </location>
</feature>
<dbReference type="PROSITE" id="PS50011">
    <property type="entry name" value="PROTEIN_KINASE_DOM"/>
    <property type="match status" value="1"/>
</dbReference>
<feature type="transmembrane region" description="Helical" evidence="6">
    <location>
        <begin position="864"/>
        <end position="881"/>
    </location>
</feature>
<sequence length="1286" mass="137037">MLEDPEPIGEPDEPADDWVWPRAADGRSRLRRLGPNGRYTLRGFFGDGGQAYIWYAPDAVDGFPKAIKTSRPDGTLGSGQVAARRLVREARIMQSIPPHPNVMPLLDCGPDHLVRPESEGLRPRPDDPYEARDPWLVLPLTPHHRLGDLIAAGPLTAEAWLKLARGYAAGLAHLHRSEVVHRDLSPGNVLLTADGPVITDFGVSWAPRWFDREVEQTMSTGLTRQAAGRTEDWHAPEVIDAPLSRRPDRQPAYDVFSWGLFVATAAAGRHPWSKTPGHLVLERFERDRMSRAETPYDLDRHLAHAGWADLVLAALEPDPADRPTAADLVEALDREPARRRRATSRTETPQDRPVVVLREALLERWRSDPVWLRVGGESRLPIGWADGDPDEPDAVARLLRVWAPDGPTARMLVLGAAGSGKSELLVGVFRRLLTDWREGQPLPLLVPLASWDPALSDLRTWLIDWLHVNHQFLDRPAGGPVPRTQAERLLDGRQLALILDGLDEVLDKDRPDRVVAQLNNLDGPAQVLVSCRAGRPATGELFRGGVTLTLDAQDPAEAVGHLRRNGPADGRWDPVVASLPGRLDLAEVLRTPLMVMLADALYNDENRPPPSELLDRHGPEALTQHLLRGFVPARYAEETAEYSAPDARRWLGYLARMTAGPGELRWWDLRVTSAPASPVWLHVGTLAAVIGWTALSAGVMNTGVFGSAETGLTDAIRITLAALLGYAAIFRVTGSYPAAVLAVLGAYITGVLSGSYDLAVATGLVAGFSWRPLQPRAPARGGDLLTAVGVGVAAVAGVIAVRVLSLFVPLDDALVMGFAAGTFDGFTVRWDEDVNGWLATGLVAGLLTWAGIRVTRGGGPARPLLCGLVAGVVVCAIDVWADGARPGIDRPWLLAPGDGLAAGLAVWWIVWVTRGRRPVHPRMVRLGAPLLFGGLTAALNLLGYLDRADVTAGPVRALGEGAAVAVLLGLALRPSPGAGHRRRKVVPVVVAVLVGAAVGALHAVSAGPAKGAAAGLSMALTVLFFLLRDEVRSGPARIDPVEAGVLGLTVAGLLTGFAYALLFALVAGLGSRVSADVSQRRLPSLRISAPAAQIVGGALLGTMAAFAAGANGFPMVWLVVIGVTGGVAGAYAFGIRGDDPRNRLAASPTRLFRQDRRVFVRMTAVIAVALGTAVGARTAAGGQPAGTALAVAAGTLATYGLTAGLTVAASATRYGVFAVRSAYLAASDQLPWRLMRFLDDAHGRRQVLRAAGSAYQFRHELLREQIADAGPHDTGARTPVAGAPPR</sequence>
<dbReference type="Gene3D" id="3.40.50.300">
    <property type="entry name" value="P-loop containing nucleotide triphosphate hydrolases"/>
    <property type="match status" value="1"/>
</dbReference>
<dbReference type="InterPro" id="IPR011009">
    <property type="entry name" value="Kinase-like_dom_sf"/>
</dbReference>
<comment type="caution">
    <text evidence="8">The sequence shown here is derived from an EMBL/GenBank/DDBJ whole genome shotgun (WGS) entry which is preliminary data.</text>
</comment>
<feature type="transmembrane region" description="Helical" evidence="6">
    <location>
        <begin position="754"/>
        <end position="773"/>
    </location>
</feature>
<evidence type="ECO:0000256" key="5">
    <source>
        <dbReference type="SAM" id="MobiDB-lite"/>
    </source>
</evidence>
<evidence type="ECO:0000256" key="6">
    <source>
        <dbReference type="SAM" id="Phobius"/>
    </source>
</evidence>
<keyword evidence="1" id="KW-0808">Transferase</keyword>
<keyword evidence="6" id="KW-0472">Membrane</keyword>
<feature type="transmembrane region" description="Helical" evidence="6">
    <location>
        <begin position="679"/>
        <end position="699"/>
    </location>
</feature>
<feature type="transmembrane region" description="Helical" evidence="6">
    <location>
        <begin position="893"/>
        <end position="912"/>
    </location>
</feature>
<feature type="transmembrane region" description="Helical" evidence="6">
    <location>
        <begin position="924"/>
        <end position="945"/>
    </location>
</feature>
<feature type="transmembrane region" description="Helical" evidence="6">
    <location>
        <begin position="1188"/>
        <end position="1211"/>
    </location>
</feature>
<dbReference type="RefSeq" id="WP_215789945.1">
    <property type="nucleotide sequence ID" value="NZ_JAHKKG010000007.1"/>
</dbReference>
<keyword evidence="6" id="KW-0812">Transmembrane</keyword>
<reference evidence="8 9" key="1">
    <citation type="submission" date="2021-06" db="EMBL/GenBank/DDBJ databases">
        <title>Actinoplanes lichenicola sp. nov., and Actinoplanes ovalisporus sp. nov., isolated from lichen in Thailand.</title>
        <authorList>
            <person name="Saeng-In P."/>
            <person name="Kanchanasin P."/>
            <person name="Yuki M."/>
            <person name="Kudo T."/>
            <person name="Ohkuma M."/>
            <person name="Phongsopitanun W."/>
            <person name="Tanasupawat S."/>
        </authorList>
    </citation>
    <scope>NUCLEOTIDE SEQUENCE [LARGE SCALE GENOMIC DNA]</scope>
    <source>
        <strain evidence="8 9">NBRC 110975</strain>
    </source>
</reference>
<dbReference type="SUPFAM" id="SSF56112">
    <property type="entry name" value="Protein kinase-like (PK-like)"/>
    <property type="match status" value="1"/>
</dbReference>
<feature type="transmembrane region" description="Helical" evidence="6">
    <location>
        <begin position="785"/>
        <end position="808"/>
    </location>
</feature>
<evidence type="ECO:0000256" key="4">
    <source>
        <dbReference type="ARBA" id="ARBA00022840"/>
    </source>
</evidence>
<evidence type="ECO:0000256" key="2">
    <source>
        <dbReference type="ARBA" id="ARBA00022741"/>
    </source>
</evidence>
<dbReference type="InterPro" id="IPR008266">
    <property type="entry name" value="Tyr_kinase_AS"/>
</dbReference>
<name>A0ABS5YSH7_9ACTN</name>
<dbReference type="InterPro" id="IPR027417">
    <property type="entry name" value="P-loop_NTPase"/>
</dbReference>
<feature type="region of interest" description="Disordered" evidence="5">
    <location>
        <begin position="1"/>
        <end position="20"/>
    </location>
</feature>
<dbReference type="Proteomes" id="UP001519654">
    <property type="component" value="Unassembled WGS sequence"/>
</dbReference>
<feature type="domain" description="Protein kinase" evidence="7">
    <location>
        <begin position="39"/>
        <end position="338"/>
    </location>
</feature>